<evidence type="ECO:0000256" key="17">
    <source>
        <dbReference type="SAM" id="Phobius"/>
    </source>
</evidence>
<dbReference type="PANTHER" id="PTHR14269">
    <property type="entry name" value="CDP-DIACYLGLYCEROL--GLYCEROL-3-PHOSPHATE 3-PHOSPHATIDYLTRANSFERASE-RELATED"/>
    <property type="match status" value="1"/>
</dbReference>
<dbReference type="EMBL" id="GG693878">
    <property type="protein sequence ID" value="EES52249.1"/>
    <property type="molecule type" value="Genomic_DNA"/>
</dbReference>
<dbReference type="InterPro" id="IPR004533">
    <property type="entry name" value="CDP-diaglyc--ser_O-PTrfase"/>
</dbReference>
<feature type="transmembrane region" description="Helical" evidence="17">
    <location>
        <begin position="110"/>
        <end position="131"/>
    </location>
</feature>
<evidence type="ECO:0000256" key="15">
    <source>
        <dbReference type="RuleBase" id="RU003750"/>
    </source>
</evidence>
<dbReference type="Pfam" id="PF01066">
    <property type="entry name" value="CDP-OH_P_transf"/>
    <property type="match status" value="1"/>
</dbReference>
<evidence type="ECO:0000256" key="10">
    <source>
        <dbReference type="ARBA" id="ARBA00023098"/>
    </source>
</evidence>
<comment type="subcellular location">
    <subcellularLocation>
        <location evidence="2">Endomembrane system</location>
        <topology evidence="2">Multi-pass membrane protein</topology>
    </subcellularLocation>
</comment>
<feature type="compositionally biased region" description="Basic and acidic residues" evidence="16">
    <location>
        <begin position="1"/>
        <end position="11"/>
    </location>
</feature>
<keyword evidence="9 17" id="KW-1133">Transmembrane helix</keyword>
<feature type="transmembrane region" description="Helical" evidence="17">
    <location>
        <begin position="25"/>
        <end position="45"/>
    </location>
</feature>
<dbReference type="PROSITE" id="PS00379">
    <property type="entry name" value="CDP_ALCOHOL_P_TRANSF"/>
    <property type="match status" value="1"/>
</dbReference>
<evidence type="ECO:0000256" key="2">
    <source>
        <dbReference type="ARBA" id="ARBA00004127"/>
    </source>
</evidence>
<proteinExistence type="inferred from homology"/>
<evidence type="ECO:0000256" key="3">
    <source>
        <dbReference type="ARBA" id="ARBA00010441"/>
    </source>
</evidence>
<evidence type="ECO:0000256" key="4">
    <source>
        <dbReference type="ARBA" id="ARBA00013174"/>
    </source>
</evidence>
<protein>
    <recommendedName>
        <fullName evidence="5">CDP-diacylglycerol--serine O-phosphatidyltransferase</fullName>
        <ecNumber evidence="4">2.7.8.8</ecNumber>
    </recommendedName>
    <alternativeName>
        <fullName evidence="14">Phosphatidylserine synthase</fullName>
    </alternativeName>
</protein>
<keyword evidence="6" id="KW-0444">Lipid biosynthesis</keyword>
<dbReference type="GO" id="GO:0003882">
    <property type="term" value="F:CDP-diacylglycerol-serine O-phosphatidyltransferase activity"/>
    <property type="evidence" value="ECO:0007669"/>
    <property type="project" value="UniProtKB-EC"/>
</dbReference>
<dbReference type="AlphaFoldDB" id="C6HYG4"/>
<dbReference type="Gene3D" id="1.20.120.1760">
    <property type="match status" value="1"/>
</dbReference>
<feature type="transmembrane region" description="Helical" evidence="17">
    <location>
        <begin position="172"/>
        <end position="191"/>
    </location>
</feature>
<evidence type="ECO:0000256" key="13">
    <source>
        <dbReference type="ARBA" id="ARBA00023264"/>
    </source>
</evidence>
<dbReference type="InterPro" id="IPR048254">
    <property type="entry name" value="CDP_ALCOHOL_P_TRANSF_CS"/>
</dbReference>
<dbReference type="PANTHER" id="PTHR14269:SF61">
    <property type="entry name" value="CDP-DIACYLGLYCEROL--SERINE O-PHOSPHATIDYLTRANSFERASE"/>
    <property type="match status" value="1"/>
</dbReference>
<feature type="region of interest" description="Disordered" evidence="16">
    <location>
        <begin position="1"/>
        <end position="20"/>
    </location>
</feature>
<dbReference type="InterPro" id="IPR000462">
    <property type="entry name" value="CDP-OH_P_trans"/>
</dbReference>
<keyword evidence="19" id="KW-1185">Reference proteome</keyword>
<keyword evidence="10" id="KW-0443">Lipid metabolism</keyword>
<comment type="catalytic activity">
    <reaction evidence="1">
        <text>a CDP-1,2-diacyl-sn-glycerol + L-serine = a 1,2-diacyl-sn-glycero-3-phospho-L-serine + CMP + H(+)</text>
        <dbReference type="Rhea" id="RHEA:16913"/>
        <dbReference type="ChEBI" id="CHEBI:15378"/>
        <dbReference type="ChEBI" id="CHEBI:33384"/>
        <dbReference type="ChEBI" id="CHEBI:57262"/>
        <dbReference type="ChEBI" id="CHEBI:58332"/>
        <dbReference type="ChEBI" id="CHEBI:60377"/>
        <dbReference type="EC" id="2.7.8.8"/>
    </reaction>
</comment>
<dbReference type="GO" id="GO:0008654">
    <property type="term" value="P:phospholipid biosynthetic process"/>
    <property type="evidence" value="ECO:0007669"/>
    <property type="project" value="UniProtKB-KW"/>
</dbReference>
<evidence type="ECO:0000256" key="12">
    <source>
        <dbReference type="ARBA" id="ARBA00023209"/>
    </source>
</evidence>
<sequence length="289" mass="31827">MEHYPDSHAEPGEETPPAGHRGRGIYILPNLFTAGNLFFGFYSILAGFGHRYREAALAILIAAVFDNLDGKIARLARATSAFGVEFDSLADLVSFGAAPALLVYNSDLFAYHRLGMAAAFLFLACGALRLARFNVMTTKISSKYFLGLPIPAGALVIVASELARTGPLSHVFSFPPGFFLLSTYLVSILMVSPFRYRSFKEARLLRRPMTTFVTVMILALSFVLYPTSSLFVGILLYAALGPTEYLLYRWGFRSPVGDPGEPLLGWMGGTVKRRGRIVRFRKPGPPRTR</sequence>
<accession>C6HYG4</accession>
<keyword evidence="11 17" id="KW-0472">Membrane</keyword>
<evidence type="ECO:0000313" key="18">
    <source>
        <dbReference type="EMBL" id="EES52249.1"/>
    </source>
</evidence>
<keyword evidence="8 17" id="KW-0812">Transmembrane</keyword>
<comment type="similarity">
    <text evidence="3 15">Belongs to the CDP-alcohol phosphatidyltransferase class-I family.</text>
</comment>
<reference evidence="18 19" key="1">
    <citation type="journal article" date="2009" name="Appl. Environ. Microbiol.">
        <title>Community genomic and proteomic analyses of chemoautotrophic iron-oxidizing "Leptospirillum rubarum" (Group II) and "Leptospirillum ferrodiazotrophum" (Group III) bacteria in acid mine drainage biofilms.</title>
        <authorList>
            <person name="Goltsman D.S."/>
            <person name="Denef V.J."/>
            <person name="Singer S.W."/>
            <person name="VerBerkmoes N.C."/>
            <person name="Lefsrud M."/>
            <person name="Mueller R.S."/>
            <person name="Dick G.J."/>
            <person name="Sun C.L."/>
            <person name="Wheeler K.E."/>
            <person name="Zemla A."/>
            <person name="Baker B.J."/>
            <person name="Hauser L."/>
            <person name="Land M."/>
            <person name="Shah M.B."/>
            <person name="Thelen M.P."/>
            <person name="Hettich R.L."/>
            <person name="Banfield J.F."/>
        </authorList>
    </citation>
    <scope>NUCLEOTIDE SEQUENCE [LARGE SCALE GENOMIC DNA]</scope>
</reference>
<evidence type="ECO:0000313" key="19">
    <source>
        <dbReference type="Proteomes" id="UP000009374"/>
    </source>
</evidence>
<feature type="transmembrane region" description="Helical" evidence="17">
    <location>
        <begin position="212"/>
        <end position="240"/>
    </location>
</feature>
<evidence type="ECO:0000256" key="6">
    <source>
        <dbReference type="ARBA" id="ARBA00022516"/>
    </source>
</evidence>
<dbReference type="Proteomes" id="UP000009374">
    <property type="component" value="Unassembled WGS sequence"/>
</dbReference>
<evidence type="ECO:0000256" key="5">
    <source>
        <dbReference type="ARBA" id="ARBA00017171"/>
    </source>
</evidence>
<evidence type="ECO:0000256" key="16">
    <source>
        <dbReference type="SAM" id="MobiDB-lite"/>
    </source>
</evidence>
<keyword evidence="7 15" id="KW-0808">Transferase</keyword>
<evidence type="ECO:0000256" key="7">
    <source>
        <dbReference type="ARBA" id="ARBA00022679"/>
    </source>
</evidence>
<dbReference type="InterPro" id="IPR050324">
    <property type="entry name" value="CDP-alcohol_PTase-I"/>
</dbReference>
<dbReference type="GO" id="GO:0016020">
    <property type="term" value="C:membrane"/>
    <property type="evidence" value="ECO:0007669"/>
    <property type="project" value="InterPro"/>
</dbReference>
<keyword evidence="12" id="KW-0594">Phospholipid biosynthesis</keyword>
<name>C6HYG4_9BACT</name>
<keyword evidence="13" id="KW-1208">Phospholipid metabolism</keyword>
<feature type="transmembrane region" description="Helical" evidence="17">
    <location>
        <begin position="80"/>
        <end position="104"/>
    </location>
</feature>
<evidence type="ECO:0000256" key="14">
    <source>
        <dbReference type="ARBA" id="ARBA00032361"/>
    </source>
</evidence>
<dbReference type="NCBIfam" id="TIGR00473">
    <property type="entry name" value="pssA"/>
    <property type="match status" value="1"/>
</dbReference>
<feature type="transmembrane region" description="Helical" evidence="17">
    <location>
        <begin position="143"/>
        <end position="160"/>
    </location>
</feature>
<organism evidence="18 19">
    <name type="scientific">Leptospirillum ferrodiazotrophum</name>
    <dbReference type="NCBI Taxonomy" id="412449"/>
    <lineage>
        <taxon>Bacteria</taxon>
        <taxon>Pseudomonadati</taxon>
        <taxon>Nitrospirota</taxon>
        <taxon>Nitrospiria</taxon>
        <taxon>Nitrospirales</taxon>
        <taxon>Nitrospiraceae</taxon>
        <taxon>Leptospirillum</taxon>
    </lineage>
</organism>
<evidence type="ECO:0000256" key="11">
    <source>
        <dbReference type="ARBA" id="ARBA00023136"/>
    </source>
</evidence>
<evidence type="ECO:0000256" key="8">
    <source>
        <dbReference type="ARBA" id="ARBA00022692"/>
    </source>
</evidence>
<gene>
    <name evidence="18" type="ORF">UBAL3_94240040</name>
</gene>
<evidence type="ECO:0000256" key="9">
    <source>
        <dbReference type="ARBA" id="ARBA00022989"/>
    </source>
</evidence>
<dbReference type="GO" id="GO:0012505">
    <property type="term" value="C:endomembrane system"/>
    <property type="evidence" value="ECO:0007669"/>
    <property type="project" value="UniProtKB-SubCell"/>
</dbReference>
<dbReference type="EC" id="2.7.8.8" evidence="4"/>
<dbReference type="InterPro" id="IPR043130">
    <property type="entry name" value="CDP-OH_PTrfase_TM_dom"/>
</dbReference>
<evidence type="ECO:0000256" key="1">
    <source>
        <dbReference type="ARBA" id="ARBA00000287"/>
    </source>
</evidence>